<gene>
    <name evidence="2" type="ORF">IRI77_17640</name>
</gene>
<dbReference type="PANTHER" id="PTHR38447">
    <property type="entry name" value="TRANSCRIPTION FACTOR YDEB-RELATED"/>
    <property type="match status" value="1"/>
</dbReference>
<protein>
    <submittedName>
        <fullName evidence="2">CarD family transcriptional regulator</fullName>
    </submittedName>
</protein>
<dbReference type="KEGG" id="pfer:IRI77_17640"/>
<keyword evidence="3" id="KW-1185">Reference proteome</keyword>
<dbReference type="EMBL" id="CP063849">
    <property type="protein sequence ID" value="QOY91695.1"/>
    <property type="molecule type" value="Genomic_DNA"/>
</dbReference>
<dbReference type="Gene3D" id="2.40.10.170">
    <property type="match status" value="1"/>
</dbReference>
<dbReference type="InterPro" id="IPR036101">
    <property type="entry name" value="CarD-like/TRCF_RID_sf"/>
</dbReference>
<feature type="domain" description="CarD-like/TRCF RNAP-interacting" evidence="1">
    <location>
        <begin position="2"/>
        <end position="112"/>
    </location>
</feature>
<evidence type="ECO:0000259" key="1">
    <source>
        <dbReference type="SMART" id="SM01058"/>
    </source>
</evidence>
<evidence type="ECO:0000313" key="3">
    <source>
        <dbReference type="Proteomes" id="UP000593892"/>
    </source>
</evidence>
<evidence type="ECO:0000313" key="2">
    <source>
        <dbReference type="EMBL" id="QOY91695.1"/>
    </source>
</evidence>
<sequence>MTFQVGEKVVYPNHGVGTIENISSRSFGIQSEKFYLLRLSYNSLTVMVPFSHVDVVGLRKVTKNGEITKVLNYLATGESKSCQDWKDRFKENSAKMQSGSLLEVAEVLKCLVRLQSAKPLSFREKKMLDRARIMLVTELATSRAMKEPEAADVLGRALSKSNLKFPEPL</sequence>
<dbReference type="InterPro" id="IPR052531">
    <property type="entry name" value="CarD-like_regulator"/>
</dbReference>
<dbReference type="Proteomes" id="UP000593892">
    <property type="component" value="Chromosome"/>
</dbReference>
<dbReference type="AlphaFoldDB" id="A0A7S7NXQ5"/>
<organism evidence="2 3">
    <name type="scientific">Paludibaculum fermentans</name>
    <dbReference type="NCBI Taxonomy" id="1473598"/>
    <lineage>
        <taxon>Bacteria</taxon>
        <taxon>Pseudomonadati</taxon>
        <taxon>Acidobacteriota</taxon>
        <taxon>Terriglobia</taxon>
        <taxon>Bryobacterales</taxon>
        <taxon>Bryobacteraceae</taxon>
        <taxon>Paludibaculum</taxon>
    </lineage>
</organism>
<dbReference type="InterPro" id="IPR048792">
    <property type="entry name" value="CarD_C"/>
</dbReference>
<dbReference type="PANTHER" id="PTHR38447:SF1">
    <property type="entry name" value="RNA POLYMERASE-BINDING TRANSCRIPTION FACTOR CARD"/>
    <property type="match status" value="1"/>
</dbReference>
<dbReference type="InterPro" id="IPR003711">
    <property type="entry name" value="CarD-like/TRCF_RID"/>
</dbReference>
<reference evidence="2 3" key="1">
    <citation type="submission" date="2020-10" db="EMBL/GenBank/DDBJ databases">
        <title>Complete genome sequence of Paludibaculum fermentans P105T, a facultatively anaerobic acidobacterium capable of dissimilatory Fe(III) reduction.</title>
        <authorList>
            <person name="Dedysh S.N."/>
            <person name="Beletsky A.V."/>
            <person name="Kulichevskaya I.S."/>
            <person name="Mardanov A.V."/>
            <person name="Ravin N.V."/>
        </authorList>
    </citation>
    <scope>NUCLEOTIDE SEQUENCE [LARGE SCALE GENOMIC DNA]</scope>
    <source>
        <strain evidence="2 3">P105</strain>
    </source>
</reference>
<dbReference type="Pfam" id="PF21095">
    <property type="entry name" value="CarD_C"/>
    <property type="match status" value="1"/>
</dbReference>
<dbReference type="SMART" id="SM01058">
    <property type="entry name" value="CarD_TRCF"/>
    <property type="match status" value="1"/>
</dbReference>
<dbReference type="Gene3D" id="1.20.58.1290">
    <property type="entry name" value="CarD-like, C-terminal domain"/>
    <property type="match status" value="1"/>
</dbReference>
<proteinExistence type="predicted"/>
<name>A0A7S7NXQ5_PALFE</name>
<accession>A0A7S7NXQ5</accession>
<dbReference type="GO" id="GO:0009303">
    <property type="term" value="P:rRNA transcription"/>
    <property type="evidence" value="ECO:0007669"/>
    <property type="project" value="TreeGrafter"/>
</dbReference>
<dbReference type="RefSeq" id="WP_194453349.1">
    <property type="nucleotide sequence ID" value="NZ_CP063849.1"/>
</dbReference>
<dbReference type="SUPFAM" id="SSF141259">
    <property type="entry name" value="CarD-like"/>
    <property type="match status" value="1"/>
</dbReference>
<dbReference type="InterPro" id="IPR042215">
    <property type="entry name" value="CarD-like_C"/>
</dbReference>
<dbReference type="Pfam" id="PF02559">
    <property type="entry name" value="CarD_TRCF_RID"/>
    <property type="match status" value="1"/>
</dbReference>